<organism evidence="13 14">
    <name type="scientific">Pelobates cultripes</name>
    <name type="common">Western spadefoot toad</name>
    <dbReference type="NCBI Taxonomy" id="61616"/>
    <lineage>
        <taxon>Eukaryota</taxon>
        <taxon>Metazoa</taxon>
        <taxon>Chordata</taxon>
        <taxon>Craniata</taxon>
        <taxon>Vertebrata</taxon>
        <taxon>Euteleostomi</taxon>
        <taxon>Amphibia</taxon>
        <taxon>Batrachia</taxon>
        <taxon>Anura</taxon>
        <taxon>Pelobatoidea</taxon>
        <taxon>Pelobatidae</taxon>
        <taxon>Pelobates</taxon>
    </lineage>
</organism>
<evidence type="ECO:0000313" key="13">
    <source>
        <dbReference type="EMBL" id="CAH2294161.1"/>
    </source>
</evidence>
<gene>
    <name evidence="13" type="ORF">PECUL_23A002869</name>
</gene>
<evidence type="ECO:0008006" key="15">
    <source>
        <dbReference type="Google" id="ProtNLM"/>
    </source>
</evidence>
<dbReference type="Pfam" id="PF13238">
    <property type="entry name" value="AAA_18"/>
    <property type="match status" value="1"/>
</dbReference>
<evidence type="ECO:0000256" key="10">
    <source>
        <dbReference type="ARBA" id="ARBA00051194"/>
    </source>
</evidence>
<dbReference type="CDD" id="cd02024">
    <property type="entry name" value="NRK1"/>
    <property type="match status" value="1"/>
</dbReference>
<accession>A0AAD1S778</accession>
<dbReference type="Gene3D" id="3.40.50.300">
    <property type="entry name" value="P-loop containing nucleotide triphosphate hydrolases"/>
    <property type="match status" value="1"/>
</dbReference>
<dbReference type="GO" id="GO:0046872">
    <property type="term" value="F:metal ion binding"/>
    <property type="evidence" value="ECO:0007669"/>
    <property type="project" value="UniProtKB-KW"/>
</dbReference>
<sequence>MKTFVIGIGGVTNGGKTTLANKLHKSLPNCSLVCQDDYFKSEADVETDERGFKMYDVLEALNMDDMMTTVNSWTKHSKDAETTRQNQNEIPRKSEDGVYFLIIEGFLLYSYMPLDNVFNKKYFLTIPYEECKKRRSTRVYEPPDPPDYFDGHVWPMYLKHKDQMEKAERGIVYLDGTKLEDDIYSFVYADIRKAGLHWGSWCQARSVSLAGIPLCCNWALLQLTGRCEERQHPTAPHSGSQPIPQILNPGLLGGT</sequence>
<keyword evidence="5" id="KW-0547">Nucleotide-binding</keyword>
<dbReference type="Proteomes" id="UP001295444">
    <property type="component" value="Chromosome 05"/>
</dbReference>
<dbReference type="EMBL" id="OW240916">
    <property type="protein sequence ID" value="CAH2294161.1"/>
    <property type="molecule type" value="Genomic_DNA"/>
</dbReference>
<comment type="pathway">
    <text evidence="1">Cofactor biosynthesis; NAD(+) biosynthesis.</text>
</comment>
<evidence type="ECO:0000256" key="11">
    <source>
        <dbReference type="ARBA" id="ARBA00060898"/>
    </source>
</evidence>
<evidence type="ECO:0000313" key="14">
    <source>
        <dbReference type="Proteomes" id="UP001295444"/>
    </source>
</evidence>
<reference evidence="13" key="1">
    <citation type="submission" date="2022-03" db="EMBL/GenBank/DDBJ databases">
        <authorList>
            <person name="Alioto T."/>
            <person name="Alioto T."/>
            <person name="Gomez Garrido J."/>
        </authorList>
    </citation>
    <scope>NUCLEOTIDE SEQUENCE</scope>
</reference>
<evidence type="ECO:0000256" key="5">
    <source>
        <dbReference type="ARBA" id="ARBA00022741"/>
    </source>
</evidence>
<dbReference type="PANTHER" id="PTHR10285">
    <property type="entry name" value="URIDINE KINASE"/>
    <property type="match status" value="1"/>
</dbReference>
<proteinExistence type="inferred from homology"/>
<dbReference type="FunFam" id="3.40.50.300:FF:000853">
    <property type="entry name" value="Nicotinamide riboside kinase 1"/>
    <property type="match status" value="1"/>
</dbReference>
<dbReference type="InterPro" id="IPR027417">
    <property type="entry name" value="P-loop_NTPase"/>
</dbReference>
<dbReference type="AlphaFoldDB" id="A0AAD1S778"/>
<evidence type="ECO:0000256" key="7">
    <source>
        <dbReference type="ARBA" id="ARBA00022840"/>
    </source>
</evidence>
<dbReference type="GO" id="GO:0061769">
    <property type="term" value="F:nicotinate riboside kinase activity"/>
    <property type="evidence" value="ECO:0007669"/>
    <property type="project" value="UniProtKB-ARBA"/>
</dbReference>
<keyword evidence="6" id="KW-0418">Kinase</keyword>
<keyword evidence="8" id="KW-0460">Magnesium</keyword>
<feature type="region of interest" description="Disordered" evidence="12">
    <location>
        <begin position="230"/>
        <end position="255"/>
    </location>
</feature>
<comment type="catalytic activity">
    <reaction evidence="9">
        <text>beta-nicotinamide D-riboside + ATP = beta-nicotinamide D-ribonucleotide + ADP + H(+)</text>
        <dbReference type="Rhea" id="RHEA:14017"/>
        <dbReference type="ChEBI" id="CHEBI:14649"/>
        <dbReference type="ChEBI" id="CHEBI:15378"/>
        <dbReference type="ChEBI" id="CHEBI:15927"/>
        <dbReference type="ChEBI" id="CHEBI:30616"/>
        <dbReference type="ChEBI" id="CHEBI:456216"/>
        <dbReference type="EC" id="2.7.1.22"/>
    </reaction>
</comment>
<keyword evidence="14" id="KW-1185">Reference proteome</keyword>
<comment type="similarity">
    <text evidence="11">Belongs to the uridine kinase family. NRK subfamily.</text>
</comment>
<dbReference type="GO" id="GO:0019674">
    <property type="term" value="P:NAD+ metabolic process"/>
    <property type="evidence" value="ECO:0007669"/>
    <property type="project" value="UniProtKB-ARBA"/>
</dbReference>
<dbReference type="GO" id="GO:0005829">
    <property type="term" value="C:cytosol"/>
    <property type="evidence" value="ECO:0007669"/>
    <property type="project" value="UniProtKB-ARBA"/>
</dbReference>
<evidence type="ECO:0000256" key="8">
    <source>
        <dbReference type="ARBA" id="ARBA00022842"/>
    </source>
</evidence>
<evidence type="ECO:0000256" key="2">
    <source>
        <dbReference type="ARBA" id="ARBA00022642"/>
    </source>
</evidence>
<keyword evidence="2" id="KW-0662">Pyridine nucleotide biosynthesis</keyword>
<name>A0AAD1S778_PELCU</name>
<keyword evidence="4" id="KW-0479">Metal-binding</keyword>
<comment type="catalytic activity">
    <reaction evidence="10">
        <text>beta-D-ribosylnicotinate + ATP = nicotinate beta-D-ribonucleotide + ADP + H(+)</text>
        <dbReference type="Rhea" id="RHEA:25568"/>
        <dbReference type="ChEBI" id="CHEBI:15378"/>
        <dbReference type="ChEBI" id="CHEBI:30616"/>
        <dbReference type="ChEBI" id="CHEBI:57502"/>
        <dbReference type="ChEBI" id="CHEBI:58527"/>
        <dbReference type="ChEBI" id="CHEBI:456216"/>
        <dbReference type="EC" id="2.7.1.173"/>
    </reaction>
</comment>
<evidence type="ECO:0000256" key="6">
    <source>
        <dbReference type="ARBA" id="ARBA00022777"/>
    </source>
</evidence>
<evidence type="ECO:0000256" key="9">
    <source>
        <dbReference type="ARBA" id="ARBA00050738"/>
    </source>
</evidence>
<dbReference type="GO" id="GO:0050262">
    <property type="term" value="F:ribosylnicotinamide kinase activity"/>
    <property type="evidence" value="ECO:0007669"/>
    <property type="project" value="UniProtKB-EC"/>
</dbReference>
<dbReference type="GO" id="GO:0019363">
    <property type="term" value="P:pyridine nucleotide biosynthetic process"/>
    <property type="evidence" value="ECO:0007669"/>
    <property type="project" value="UniProtKB-KW"/>
</dbReference>
<evidence type="ECO:0000256" key="4">
    <source>
        <dbReference type="ARBA" id="ARBA00022723"/>
    </source>
</evidence>
<evidence type="ECO:0000256" key="3">
    <source>
        <dbReference type="ARBA" id="ARBA00022679"/>
    </source>
</evidence>
<evidence type="ECO:0000256" key="1">
    <source>
        <dbReference type="ARBA" id="ARBA00004790"/>
    </source>
</evidence>
<protein>
    <recommendedName>
        <fullName evidence="15">Nicotinamide riboside kinase 1</fullName>
    </recommendedName>
</protein>
<dbReference type="SUPFAM" id="SSF52540">
    <property type="entry name" value="P-loop containing nucleoside triphosphate hydrolases"/>
    <property type="match status" value="1"/>
</dbReference>
<keyword evidence="7" id="KW-0067">ATP-binding</keyword>
<keyword evidence="3" id="KW-0808">Transferase</keyword>
<dbReference type="GO" id="GO:0005524">
    <property type="term" value="F:ATP binding"/>
    <property type="evidence" value="ECO:0007669"/>
    <property type="project" value="UniProtKB-KW"/>
</dbReference>
<evidence type="ECO:0000256" key="12">
    <source>
        <dbReference type="SAM" id="MobiDB-lite"/>
    </source>
</evidence>